<name>A0A1H1UG63_9GAMM</name>
<keyword evidence="1" id="KW-1133">Transmembrane helix</keyword>
<evidence type="ECO:0000313" key="2">
    <source>
        <dbReference type="EMBL" id="SDS71428.1"/>
    </source>
</evidence>
<dbReference type="RefSeq" id="WP_090273893.1">
    <property type="nucleotide sequence ID" value="NZ_LT629748.1"/>
</dbReference>
<dbReference type="Proteomes" id="UP000243426">
    <property type="component" value="Chromosome I"/>
</dbReference>
<dbReference type="AlphaFoldDB" id="A0A1H1UG63"/>
<sequence length="71" mass="7961">MSQRTNRSNMAFAMLRGTLTFPVVINVTALLLMMGFDLTRLTRHFPTELLLGEPDRVLAQSSKEPREAATP</sequence>
<organism evidence="2 3">
    <name type="scientific">Halopseudomonas litoralis</name>
    <dbReference type="NCBI Taxonomy" id="797277"/>
    <lineage>
        <taxon>Bacteria</taxon>
        <taxon>Pseudomonadati</taxon>
        <taxon>Pseudomonadota</taxon>
        <taxon>Gammaproteobacteria</taxon>
        <taxon>Pseudomonadales</taxon>
        <taxon>Pseudomonadaceae</taxon>
        <taxon>Halopseudomonas</taxon>
    </lineage>
</organism>
<reference evidence="3" key="1">
    <citation type="submission" date="2016-10" db="EMBL/GenBank/DDBJ databases">
        <authorList>
            <person name="Varghese N."/>
            <person name="Submissions S."/>
        </authorList>
    </citation>
    <scope>NUCLEOTIDE SEQUENCE [LARGE SCALE GENOMIC DNA]</scope>
    <source>
        <strain evidence="3">2SM5</strain>
    </source>
</reference>
<protein>
    <submittedName>
        <fullName evidence="2">Uncharacterized protein</fullName>
    </submittedName>
</protein>
<dbReference type="STRING" id="797277.SAMN05216198_2588"/>
<feature type="transmembrane region" description="Helical" evidence="1">
    <location>
        <begin position="12"/>
        <end position="36"/>
    </location>
</feature>
<evidence type="ECO:0000256" key="1">
    <source>
        <dbReference type="SAM" id="Phobius"/>
    </source>
</evidence>
<keyword evidence="1" id="KW-0472">Membrane</keyword>
<proteinExistence type="predicted"/>
<keyword evidence="1" id="KW-0812">Transmembrane</keyword>
<gene>
    <name evidence="2" type="ORF">SAMN05216198_2588</name>
</gene>
<evidence type="ECO:0000313" key="3">
    <source>
        <dbReference type="Proteomes" id="UP000243426"/>
    </source>
</evidence>
<keyword evidence="3" id="KW-1185">Reference proteome</keyword>
<dbReference type="EMBL" id="LT629748">
    <property type="protein sequence ID" value="SDS71428.1"/>
    <property type="molecule type" value="Genomic_DNA"/>
</dbReference>
<accession>A0A1H1UG63</accession>